<evidence type="ECO:0000256" key="2">
    <source>
        <dbReference type="ARBA" id="ARBA00023239"/>
    </source>
</evidence>
<sequence length="307" mass="34081">MWAPRVLTTAGTRCTSPLFRSLVLRSLSIKSGNKLPSHPFEIDLNPLVSSSTLDTLNIIDPKRPLALENAETTQHELNLLNDEMSALFGEQVAKYGQDETLSTVFENPKTTIRREKTLLKEDQTCTGDAVDIEQNEQCSMLHGELKMMKKMKRQRISEEKITGRDTILPVDVLLLQGPCSFVRGVWTSGDVKKEELLQRVQAHADHLKIGMKSYNYDSEKMVLEKILEARENQVIVLCWNISLSKSPFIVHALEHVQSNAIIVSPGNIEHGPLPANVVGVLSGFGDQSLSLALIAAANLCGLDTRKD</sequence>
<dbReference type="Gene3D" id="3.40.50.9100">
    <property type="entry name" value="Dehydroquinase, class II"/>
    <property type="match status" value="1"/>
</dbReference>
<reference evidence="3" key="1">
    <citation type="submission" date="2021-11" db="EMBL/GenBank/DDBJ databases">
        <authorList>
            <person name="Islam A."/>
            <person name="Islam S."/>
            <person name="Flora M.S."/>
            <person name="Rahman M."/>
            <person name="Ziaur R.M."/>
            <person name="Epstein J.H."/>
            <person name="Hassan M."/>
            <person name="Klassen M."/>
            <person name="Woodard K."/>
            <person name="Webb A."/>
            <person name="Webby R.J."/>
            <person name="El Zowalaty M.E."/>
        </authorList>
    </citation>
    <scope>NUCLEOTIDE SEQUENCE</scope>
    <source>
        <strain evidence="3">Pbs3</strain>
    </source>
</reference>
<dbReference type="GO" id="GO:0003855">
    <property type="term" value="F:3-dehydroquinate dehydratase activity"/>
    <property type="evidence" value="ECO:0007669"/>
    <property type="project" value="UniProtKB-EC"/>
</dbReference>
<dbReference type="Proteomes" id="UP001160483">
    <property type="component" value="Unassembled WGS sequence"/>
</dbReference>
<dbReference type="InterPro" id="IPR036441">
    <property type="entry name" value="DHquinase_II_sf"/>
</dbReference>
<accession>A0AAU9L1E2</accession>
<keyword evidence="2" id="KW-0456">Lyase</keyword>
<protein>
    <recommendedName>
        <fullName evidence="1">3-dehydroquinate dehydratase</fullName>
        <ecNumber evidence="1">4.2.1.10</ecNumber>
    </recommendedName>
</protein>
<organism evidence="3 4">
    <name type="scientific">Peronospora belbahrii</name>
    <dbReference type="NCBI Taxonomy" id="622444"/>
    <lineage>
        <taxon>Eukaryota</taxon>
        <taxon>Sar</taxon>
        <taxon>Stramenopiles</taxon>
        <taxon>Oomycota</taxon>
        <taxon>Peronosporomycetes</taxon>
        <taxon>Peronosporales</taxon>
        <taxon>Peronosporaceae</taxon>
        <taxon>Peronospora</taxon>
    </lineage>
</organism>
<dbReference type="EMBL" id="CAKKTJ010000324">
    <property type="protein sequence ID" value="CAH0480382.1"/>
    <property type="molecule type" value="Genomic_DNA"/>
</dbReference>
<proteinExistence type="predicted"/>
<comment type="caution">
    <text evidence="3">The sequence shown here is derived from an EMBL/GenBank/DDBJ whole genome shotgun (WGS) entry which is preliminary data.</text>
</comment>
<dbReference type="AlphaFoldDB" id="A0AAU9L1E2"/>
<evidence type="ECO:0000256" key="1">
    <source>
        <dbReference type="ARBA" id="ARBA00012060"/>
    </source>
</evidence>
<dbReference type="SUPFAM" id="SSF52304">
    <property type="entry name" value="Type II 3-dehydroquinate dehydratase"/>
    <property type="match status" value="1"/>
</dbReference>
<evidence type="ECO:0000313" key="3">
    <source>
        <dbReference type="EMBL" id="CAH0480382.1"/>
    </source>
</evidence>
<evidence type="ECO:0000313" key="4">
    <source>
        <dbReference type="Proteomes" id="UP001160483"/>
    </source>
</evidence>
<gene>
    <name evidence="3" type="ORF">PBS003_LOCUS7005</name>
</gene>
<dbReference type="EC" id="4.2.1.10" evidence="1"/>
<name>A0AAU9L1E2_9STRA</name>